<dbReference type="InterPro" id="IPR000223">
    <property type="entry name" value="Pept_S26A_signal_pept_1"/>
</dbReference>
<dbReference type="PANTHER" id="PTHR43390">
    <property type="entry name" value="SIGNAL PEPTIDASE I"/>
    <property type="match status" value="1"/>
</dbReference>
<keyword evidence="4" id="KW-0378">Hydrolase</keyword>
<evidence type="ECO:0000256" key="3">
    <source>
        <dbReference type="ARBA" id="ARBA00022670"/>
    </source>
</evidence>
<dbReference type="EMBL" id="BAAAHQ010000011">
    <property type="protein sequence ID" value="GAA0926442.1"/>
    <property type="molecule type" value="Genomic_DNA"/>
</dbReference>
<dbReference type="Gene3D" id="2.10.109.10">
    <property type="entry name" value="Umud Fragment, subunit A"/>
    <property type="match status" value="1"/>
</dbReference>
<sequence length="120" mass="13392">MIGWIRVIVRGNSMAPTLRDGQRLLARRLRRAPRRREVIVFRVVDDQLAHRIKRVVAIAGDPLPDWLVPALPDVSQVPAGHVAVAGDNSRSQDSRQLGLIDCRDIVGTVPRVWARPISPL</sequence>
<dbReference type="InterPro" id="IPR036286">
    <property type="entry name" value="LexA/Signal_pep-like_sf"/>
</dbReference>
<keyword evidence="7" id="KW-1185">Reference proteome</keyword>
<comment type="caution">
    <text evidence="6">The sequence shown here is derived from an EMBL/GenBank/DDBJ whole genome shotgun (WGS) entry which is preliminary data.</text>
</comment>
<name>A0ABP3ZSA7_9ACTN</name>
<evidence type="ECO:0000256" key="2">
    <source>
        <dbReference type="ARBA" id="ARBA00009370"/>
    </source>
</evidence>
<keyword evidence="3" id="KW-0645">Protease</keyword>
<protein>
    <recommendedName>
        <fullName evidence="5">Peptidase S26 domain-containing protein</fullName>
    </recommendedName>
</protein>
<comment type="similarity">
    <text evidence="2">Belongs to the peptidase S26 family.</text>
</comment>
<organism evidence="6 7">
    <name type="scientific">Nonomuraea longicatena</name>
    <dbReference type="NCBI Taxonomy" id="83682"/>
    <lineage>
        <taxon>Bacteria</taxon>
        <taxon>Bacillati</taxon>
        <taxon>Actinomycetota</taxon>
        <taxon>Actinomycetes</taxon>
        <taxon>Streptosporangiales</taxon>
        <taxon>Streptosporangiaceae</taxon>
        <taxon>Nonomuraea</taxon>
    </lineage>
</organism>
<dbReference type="InterPro" id="IPR019756">
    <property type="entry name" value="Pept_S26A_signal_pept_1_Ser-AS"/>
</dbReference>
<evidence type="ECO:0000313" key="6">
    <source>
        <dbReference type="EMBL" id="GAA0926442.1"/>
    </source>
</evidence>
<evidence type="ECO:0000256" key="1">
    <source>
        <dbReference type="ARBA" id="ARBA00004401"/>
    </source>
</evidence>
<dbReference type="PANTHER" id="PTHR43390:SF1">
    <property type="entry name" value="CHLOROPLAST PROCESSING PEPTIDASE"/>
    <property type="match status" value="1"/>
</dbReference>
<accession>A0ABP3ZSA7</accession>
<evidence type="ECO:0000256" key="4">
    <source>
        <dbReference type="ARBA" id="ARBA00022801"/>
    </source>
</evidence>
<proteinExistence type="inferred from homology"/>
<evidence type="ECO:0000259" key="5">
    <source>
        <dbReference type="Pfam" id="PF10502"/>
    </source>
</evidence>
<dbReference type="PRINTS" id="PR00727">
    <property type="entry name" value="LEADERPTASE"/>
</dbReference>
<feature type="domain" description="Peptidase S26" evidence="5">
    <location>
        <begin position="75"/>
        <end position="113"/>
    </location>
</feature>
<feature type="domain" description="Peptidase S26" evidence="5">
    <location>
        <begin position="7"/>
        <end position="61"/>
    </location>
</feature>
<dbReference type="Proteomes" id="UP001501578">
    <property type="component" value="Unassembled WGS sequence"/>
</dbReference>
<dbReference type="RefSeq" id="WP_343950294.1">
    <property type="nucleotide sequence ID" value="NZ_BAAAHQ010000011.1"/>
</dbReference>
<reference evidence="7" key="1">
    <citation type="journal article" date="2019" name="Int. J. Syst. Evol. Microbiol.">
        <title>The Global Catalogue of Microorganisms (GCM) 10K type strain sequencing project: providing services to taxonomists for standard genome sequencing and annotation.</title>
        <authorList>
            <consortium name="The Broad Institute Genomics Platform"/>
            <consortium name="The Broad Institute Genome Sequencing Center for Infectious Disease"/>
            <person name="Wu L."/>
            <person name="Ma J."/>
        </authorList>
    </citation>
    <scope>NUCLEOTIDE SEQUENCE [LARGE SCALE GENOMIC DNA]</scope>
    <source>
        <strain evidence="7">JCM 11136</strain>
    </source>
</reference>
<dbReference type="PROSITE" id="PS00501">
    <property type="entry name" value="SPASE_I_1"/>
    <property type="match status" value="1"/>
</dbReference>
<dbReference type="SUPFAM" id="SSF51306">
    <property type="entry name" value="LexA/Signal peptidase"/>
    <property type="match status" value="1"/>
</dbReference>
<dbReference type="InterPro" id="IPR019533">
    <property type="entry name" value="Peptidase_S26"/>
</dbReference>
<gene>
    <name evidence="6" type="ORF">GCM10009560_28410</name>
</gene>
<comment type="subcellular location">
    <subcellularLocation>
        <location evidence="1">Cell membrane</location>
        <topology evidence="1">Single-pass type II membrane protein</topology>
    </subcellularLocation>
</comment>
<dbReference type="CDD" id="cd06462">
    <property type="entry name" value="Peptidase_S24_S26"/>
    <property type="match status" value="1"/>
</dbReference>
<evidence type="ECO:0000313" key="7">
    <source>
        <dbReference type="Proteomes" id="UP001501578"/>
    </source>
</evidence>
<dbReference type="Pfam" id="PF10502">
    <property type="entry name" value="Peptidase_S26"/>
    <property type="match status" value="2"/>
</dbReference>